<accession>A0ABR2ZS27</accession>
<dbReference type="EC" id="7.2.2.3" evidence="19"/>
<feature type="transmembrane region" description="Helical" evidence="23">
    <location>
        <begin position="1492"/>
        <end position="1511"/>
    </location>
</feature>
<evidence type="ECO:0000256" key="21">
    <source>
        <dbReference type="ARBA" id="ARBA00049499"/>
    </source>
</evidence>
<comment type="caution">
    <text evidence="25">The sequence shown here is derived from an EMBL/GenBank/DDBJ whole genome shotgun (WGS) entry which is preliminary data.</text>
</comment>
<evidence type="ECO:0000313" key="25">
    <source>
        <dbReference type="EMBL" id="KAL0063922.1"/>
    </source>
</evidence>
<evidence type="ECO:0000256" key="3">
    <source>
        <dbReference type="ARBA" id="ARBA00022448"/>
    </source>
</evidence>
<feature type="transmembrane region" description="Helical" evidence="23">
    <location>
        <begin position="825"/>
        <end position="850"/>
    </location>
</feature>
<evidence type="ECO:0000256" key="17">
    <source>
        <dbReference type="ARBA" id="ARBA00023201"/>
    </source>
</evidence>
<dbReference type="InterPro" id="IPR001757">
    <property type="entry name" value="P_typ_ATPase"/>
</dbReference>
<keyword evidence="7" id="KW-0479">Metal-binding</keyword>
<dbReference type="InterPro" id="IPR044492">
    <property type="entry name" value="P_typ_ATPase_HD_dom"/>
</dbReference>
<reference evidence="25 26" key="1">
    <citation type="submission" date="2024-05" db="EMBL/GenBank/DDBJ databases">
        <title>A draft genome resource for the thread blight pathogen Marasmius tenuissimus strain MS-2.</title>
        <authorList>
            <person name="Yulfo-Soto G.E."/>
            <person name="Baruah I.K."/>
            <person name="Amoako-Attah I."/>
            <person name="Bukari Y."/>
            <person name="Meinhardt L.W."/>
            <person name="Bailey B.A."/>
            <person name="Cohen S.P."/>
        </authorList>
    </citation>
    <scope>NUCLEOTIDE SEQUENCE [LARGE SCALE GENOMIC DNA]</scope>
    <source>
        <strain evidence="25 26">MS-2</strain>
    </source>
</reference>
<dbReference type="InterPro" id="IPR018303">
    <property type="entry name" value="ATPase_P-typ_P_site"/>
</dbReference>
<evidence type="ECO:0000256" key="19">
    <source>
        <dbReference type="ARBA" id="ARBA00035029"/>
    </source>
</evidence>
<comment type="similarity">
    <text evidence="18">Belongs to the cation transport ATPase (P-type) (TC 3.A.3) family. Type IID subfamily.</text>
</comment>
<evidence type="ECO:0000256" key="14">
    <source>
        <dbReference type="ARBA" id="ARBA00023053"/>
    </source>
</evidence>
<evidence type="ECO:0000256" key="9">
    <source>
        <dbReference type="ARBA" id="ARBA00022840"/>
    </source>
</evidence>
<evidence type="ECO:0000256" key="18">
    <source>
        <dbReference type="ARBA" id="ARBA00035017"/>
    </source>
</evidence>
<dbReference type="Gene3D" id="3.40.1110.10">
    <property type="entry name" value="Calcium-transporting ATPase, cytoplasmic domain N"/>
    <property type="match status" value="1"/>
</dbReference>
<dbReference type="SUPFAM" id="SSF56784">
    <property type="entry name" value="HAD-like"/>
    <property type="match status" value="1"/>
</dbReference>
<dbReference type="InterPro" id="IPR023214">
    <property type="entry name" value="HAD_sf"/>
</dbReference>
<dbReference type="InterPro" id="IPR006414">
    <property type="entry name" value="P-type_ATPase_IID"/>
</dbReference>
<gene>
    <name evidence="25" type="primary">ENA2_2</name>
    <name evidence="25" type="ORF">AAF712_009112</name>
</gene>
<sequence>MGKKQPTLEGHVSGQANMPLTRPAHALPYFQVIEETGCNAEDGLDASEAAKRHGEYGNNDLGEDAGVNPGKILLRQVANAMTLVLILAMAVSFGIRSWIEGGVVAVIILLNVVIGFWQEYNAEKTMDSLRSLSSPTANAVRDGKTITVPTIEIVPGDMVEMKTGDTVPADVRLIEAVNFETDEALLTGESLPVSKDAEVVFEDDTGPGDRLNIAFSSSTVTKGRARGVVFATGMYTEIGSIAMSLRNKGSRRRPVKRRADGTVSPHRYAQAWGMTAGDAIGHFLGVNVGTPLQRKLSQLALLLFGVAILCAIIVLAANGFSNRQEVIIYAVATGLAMIPASLTVVLTITMAAGTRGMVHRHVIVRNLKSLEALGGVTDICSDKTGTLTQGKMVAKRAWIPSKGTYGVGVTNEPFNPGAGDLTFTPKPPREIDFERVEEPVPYQELLKDNQHLLEYLKVASLANLATIHQNHDGEWTARGDPTEIAIEVFASRFDWNRLKVTQGDKPKWKQLAEFPFDSDVKKMSVIFEEVESDRKYVFTKGAVERVIYSCTKVFKKDGGSAVEMTDDYRDYILSNMEALAALGLRVLALASKEYDGKVSKGEEIDRNGIEDDLTFRGLVGLYDPPRPESAPSVRQCQRAGITVHMLTGDHPGTARAIAAEVGILPSNMATLAKDVTDAMVMTAGRFDKLSDEEIDKLPLLPLVIARCAPNTKVRMIEALHRRKAFAAMTGDGVNDSPSLKRADVGIGMGSGSDVAKDASDIVLTDDNFASILNAIEEGRRMFDNIQKFILHVLAQNVALALTLLIGLIFKDQSNHSVFPISPVEVMWIIMITSGIPDMGLGFEIAAPDVLTRPPQSLKRGVFTLELMFDMVVYGVWIAALCLASFTLVLFGWGDGDLGENCNETYSEACDTVFRARATCFACLTWFSLFLAWQMVDMRRSFFRMQPRSKKYFTQWIIDVWRNKFLFFAIMAGFVTIFPVLYIPVINDVVFKHKGISWEWGIVFVATILFFLGVEAWKWAKRVFFRRTAKSTGGPNTDVEKVAFDRYLTMSTVDDLQVSDMTKGEQSWFITPLKENWRLVCLLSWSRRVMSGIITGPHFIKYFHAPGPIEVGSMVAVLEVGAFATSIAAGRVGDVIGRKGTLFIGALVFTIGGAIQTFTTSFAVMVLGRIVSGTIVPIYQSEISPPDHRGALACVEFTGNIFGYAFSVWTDYFCSFIDSNYAWRIPLFLQCIIGAILAVGSLVMPESPRWLIDTDKDEEGLRVIADLRGGNLDDPVARAEFREIKDKVLAERESGEGRSYAMMWRKYKQRVLLAMSSQAFAQLNGINGTPLDVLLPEFSFDDKRSVSAVISYYAPKVFEAAGWKGRQAILMTGINAIIYVLSTVPPWYLVDRWGRRPILLSGAAVMSLSLCATGYFMYLDTPATPNAVVVCVIIFNAAFGYSWGPIPWLYPPEIMPLTVRAKGVSMSTATNWAFNTLVGEVTPYLQEVITWRLYFMHGFFCLCSFVLVYFLYPETKGVPLEEMDAVFGEATGKPHLSSLGPSTSSERATFLPSGSAYPPKNVHNSSSNNGWLGRLFRRNRSRKDVEYEPLELEDEDRVYTVGDDEDEEAGMRALDRERHSDRDRDRDHARQSLDDEDEEDDVGDYEVIPRDLTQTKTLR</sequence>
<evidence type="ECO:0000256" key="15">
    <source>
        <dbReference type="ARBA" id="ARBA00023065"/>
    </source>
</evidence>
<dbReference type="SFLD" id="SFLDS00003">
    <property type="entry name" value="Haloacid_Dehalogenase"/>
    <property type="match status" value="1"/>
</dbReference>
<feature type="compositionally biased region" description="Acidic residues" evidence="22">
    <location>
        <begin position="1633"/>
        <end position="1643"/>
    </location>
</feature>
<comment type="catalytic activity">
    <reaction evidence="20">
        <text>K(+)(in) + ATP + H2O = K(+)(out) + ADP + phosphate + H(+)</text>
        <dbReference type="Rhea" id="RHEA:75815"/>
        <dbReference type="ChEBI" id="CHEBI:15377"/>
        <dbReference type="ChEBI" id="CHEBI:15378"/>
        <dbReference type="ChEBI" id="CHEBI:29103"/>
        <dbReference type="ChEBI" id="CHEBI:30616"/>
        <dbReference type="ChEBI" id="CHEBI:43474"/>
        <dbReference type="ChEBI" id="CHEBI:456216"/>
    </reaction>
</comment>
<dbReference type="PANTHER" id="PTHR42861">
    <property type="entry name" value="CALCIUM-TRANSPORTING ATPASE"/>
    <property type="match status" value="1"/>
</dbReference>
<feature type="transmembrane region" description="Helical" evidence="23">
    <location>
        <begin position="1425"/>
        <end position="1445"/>
    </location>
</feature>
<organism evidence="25 26">
    <name type="scientific">Marasmius tenuissimus</name>
    <dbReference type="NCBI Taxonomy" id="585030"/>
    <lineage>
        <taxon>Eukaryota</taxon>
        <taxon>Fungi</taxon>
        <taxon>Dikarya</taxon>
        <taxon>Basidiomycota</taxon>
        <taxon>Agaricomycotina</taxon>
        <taxon>Agaricomycetes</taxon>
        <taxon>Agaricomycetidae</taxon>
        <taxon>Agaricales</taxon>
        <taxon>Marasmiineae</taxon>
        <taxon>Marasmiaceae</taxon>
        <taxon>Marasmius</taxon>
    </lineage>
</organism>
<evidence type="ECO:0000256" key="4">
    <source>
        <dbReference type="ARBA" id="ARBA00022475"/>
    </source>
</evidence>
<dbReference type="InterPro" id="IPR059000">
    <property type="entry name" value="ATPase_P-type_domA"/>
</dbReference>
<dbReference type="Pfam" id="PF13246">
    <property type="entry name" value="Cation_ATPase"/>
    <property type="match status" value="1"/>
</dbReference>
<comment type="subcellular location">
    <subcellularLocation>
        <location evidence="2">Cell membrane</location>
        <topology evidence="2">Multi-pass membrane protein</topology>
    </subcellularLocation>
</comment>
<dbReference type="InterPro" id="IPR006068">
    <property type="entry name" value="ATPase_P-typ_cation-transptr_C"/>
</dbReference>
<dbReference type="Pfam" id="PF00083">
    <property type="entry name" value="Sugar_tr"/>
    <property type="match status" value="2"/>
</dbReference>
<feature type="transmembrane region" description="Helical" evidence="23">
    <location>
        <begin position="964"/>
        <end position="985"/>
    </location>
</feature>
<evidence type="ECO:0000256" key="8">
    <source>
        <dbReference type="ARBA" id="ARBA00022741"/>
    </source>
</evidence>
<feature type="transmembrane region" description="Helical" evidence="23">
    <location>
        <begin position="1220"/>
        <end position="1242"/>
    </location>
</feature>
<dbReference type="SUPFAM" id="SSF81653">
    <property type="entry name" value="Calcium ATPase, transduction domain A"/>
    <property type="match status" value="1"/>
</dbReference>
<feature type="transmembrane region" description="Helical" evidence="23">
    <location>
        <begin position="913"/>
        <end position="935"/>
    </location>
</feature>
<feature type="region of interest" description="Disordered" evidence="22">
    <location>
        <begin position="1595"/>
        <end position="1658"/>
    </location>
</feature>
<evidence type="ECO:0000256" key="13">
    <source>
        <dbReference type="ARBA" id="ARBA00022989"/>
    </source>
</evidence>
<dbReference type="InterPro" id="IPR008250">
    <property type="entry name" value="ATPase_P-typ_transduc_dom_A_sf"/>
</dbReference>
<feature type="transmembrane region" description="Helical" evidence="23">
    <location>
        <begin position="326"/>
        <end position="351"/>
    </location>
</feature>
<feature type="transmembrane region" description="Helical" evidence="23">
    <location>
        <begin position="77"/>
        <end position="95"/>
    </location>
</feature>
<evidence type="ECO:0000256" key="11">
    <source>
        <dbReference type="ARBA" id="ARBA00022958"/>
    </source>
</evidence>
<evidence type="ECO:0000256" key="7">
    <source>
        <dbReference type="ARBA" id="ARBA00022723"/>
    </source>
</evidence>
<dbReference type="InterPro" id="IPR005828">
    <property type="entry name" value="MFS_sugar_transport-like"/>
</dbReference>
<keyword evidence="6 23" id="KW-0812">Transmembrane</keyword>
<dbReference type="Gene3D" id="1.20.1250.20">
    <property type="entry name" value="MFS general substrate transporter like domains"/>
    <property type="match status" value="1"/>
</dbReference>
<keyword evidence="10" id="KW-0460">Magnesium</keyword>
<dbReference type="InterPro" id="IPR036412">
    <property type="entry name" value="HAD-like_sf"/>
</dbReference>
<dbReference type="PROSITE" id="PS50850">
    <property type="entry name" value="MFS"/>
    <property type="match status" value="1"/>
</dbReference>
<feature type="transmembrane region" description="Helical" evidence="23">
    <location>
        <begin position="1399"/>
        <end position="1418"/>
    </location>
</feature>
<keyword evidence="13 23" id="KW-1133">Transmembrane helix</keyword>
<feature type="domain" description="Major facilitator superfamily (MFS) profile" evidence="24">
    <location>
        <begin position="1071"/>
        <end position="1515"/>
    </location>
</feature>
<feature type="transmembrane region" description="Helical" evidence="23">
    <location>
        <begin position="1367"/>
        <end position="1387"/>
    </location>
</feature>
<dbReference type="Pfam" id="PF00122">
    <property type="entry name" value="E1-E2_ATPase"/>
    <property type="match status" value="1"/>
</dbReference>
<dbReference type="Gene3D" id="3.40.50.1000">
    <property type="entry name" value="HAD superfamily/HAD-like"/>
    <property type="match status" value="1"/>
</dbReference>
<dbReference type="SMART" id="SM00831">
    <property type="entry name" value="Cation_ATPase_N"/>
    <property type="match status" value="1"/>
</dbReference>
<dbReference type="SUPFAM" id="SSF81665">
    <property type="entry name" value="Calcium ATPase, transmembrane domain M"/>
    <property type="match status" value="1"/>
</dbReference>
<feature type="transmembrane region" description="Helical" evidence="23">
    <location>
        <begin position="788"/>
        <end position="809"/>
    </location>
</feature>
<keyword evidence="26" id="KW-1185">Reference proteome</keyword>
<keyword evidence="14" id="KW-0915">Sodium</keyword>
<dbReference type="SUPFAM" id="SSF103473">
    <property type="entry name" value="MFS general substrate transporter"/>
    <property type="match status" value="1"/>
</dbReference>
<evidence type="ECO:0000256" key="10">
    <source>
        <dbReference type="ARBA" id="ARBA00022842"/>
    </source>
</evidence>
<evidence type="ECO:0000259" key="24">
    <source>
        <dbReference type="PROSITE" id="PS50850"/>
    </source>
</evidence>
<dbReference type="Pfam" id="PF00690">
    <property type="entry name" value="Cation_ATPase_N"/>
    <property type="match status" value="1"/>
</dbReference>
<comment type="cofactor">
    <cofactor evidence="1">
        <name>Mg(2+)</name>
        <dbReference type="ChEBI" id="CHEBI:18420"/>
    </cofactor>
</comment>
<evidence type="ECO:0000256" key="2">
    <source>
        <dbReference type="ARBA" id="ARBA00004651"/>
    </source>
</evidence>
<dbReference type="CDD" id="cd02086">
    <property type="entry name" value="P-type_ATPase_Na_ENA"/>
    <property type="match status" value="1"/>
</dbReference>
<dbReference type="InterPro" id="IPR004014">
    <property type="entry name" value="ATPase_P-typ_cation-transptr_N"/>
</dbReference>
<evidence type="ECO:0000256" key="16">
    <source>
        <dbReference type="ARBA" id="ARBA00023136"/>
    </source>
</evidence>
<dbReference type="SFLD" id="SFLDG00002">
    <property type="entry name" value="C1.7:_P-type_atpase_like"/>
    <property type="match status" value="1"/>
</dbReference>
<dbReference type="PRINTS" id="PR00119">
    <property type="entry name" value="CATATPASE"/>
</dbReference>
<dbReference type="PROSITE" id="PS00154">
    <property type="entry name" value="ATPASE_E1_E2"/>
    <property type="match status" value="1"/>
</dbReference>
<dbReference type="Proteomes" id="UP001437256">
    <property type="component" value="Unassembled WGS sequence"/>
</dbReference>
<keyword evidence="9" id="KW-0067">ATP-binding</keyword>
<evidence type="ECO:0000256" key="1">
    <source>
        <dbReference type="ARBA" id="ARBA00001946"/>
    </source>
</evidence>
<dbReference type="InterPro" id="IPR023299">
    <property type="entry name" value="ATPase_P-typ_cyto_dom_N"/>
</dbReference>
<dbReference type="InterPro" id="IPR020846">
    <property type="entry name" value="MFS_dom"/>
</dbReference>
<dbReference type="SUPFAM" id="SSF81660">
    <property type="entry name" value="Metal cation-transporting ATPase, ATP-binding domain N"/>
    <property type="match status" value="1"/>
</dbReference>
<dbReference type="EMBL" id="JBBXMP010000070">
    <property type="protein sequence ID" value="KAL0063922.1"/>
    <property type="molecule type" value="Genomic_DNA"/>
</dbReference>
<feature type="compositionally biased region" description="Acidic residues" evidence="22">
    <location>
        <begin position="1595"/>
        <end position="1607"/>
    </location>
</feature>
<dbReference type="SFLD" id="SFLDF00027">
    <property type="entry name" value="p-type_atpase"/>
    <property type="match status" value="1"/>
</dbReference>
<keyword evidence="4" id="KW-1003">Cell membrane</keyword>
<dbReference type="NCBIfam" id="TIGR01523">
    <property type="entry name" value="ATPase-IID_K-Na"/>
    <property type="match status" value="1"/>
</dbReference>
<feature type="region of interest" description="Disordered" evidence="22">
    <location>
        <begin position="1533"/>
        <end position="1563"/>
    </location>
</feature>
<keyword evidence="12" id="KW-1278">Translocase</keyword>
<evidence type="ECO:0000256" key="5">
    <source>
        <dbReference type="ARBA" id="ARBA00022538"/>
    </source>
</evidence>
<feature type="transmembrane region" description="Helical" evidence="23">
    <location>
        <begin position="101"/>
        <end position="120"/>
    </location>
</feature>
<keyword evidence="16 23" id="KW-0472">Membrane</keyword>
<evidence type="ECO:0000256" key="20">
    <source>
        <dbReference type="ARBA" id="ARBA00048599"/>
    </source>
</evidence>
<keyword evidence="15" id="KW-0406">Ion transport</keyword>
<feature type="compositionally biased region" description="Basic and acidic residues" evidence="22">
    <location>
        <begin position="1608"/>
        <end position="1632"/>
    </location>
</feature>
<keyword evidence="8" id="KW-0547">Nucleotide-binding</keyword>
<dbReference type="Gene3D" id="1.20.1110.10">
    <property type="entry name" value="Calcium-transporting ATPase, transmembrane domain"/>
    <property type="match status" value="2"/>
</dbReference>
<feature type="transmembrane region" description="Helical" evidence="23">
    <location>
        <begin position="871"/>
        <end position="893"/>
    </location>
</feature>
<evidence type="ECO:0000256" key="22">
    <source>
        <dbReference type="SAM" id="MobiDB-lite"/>
    </source>
</evidence>
<protein>
    <recommendedName>
        <fullName evidence="19">P-type Na(+) transporter</fullName>
        <ecNumber evidence="19">7.2.2.3</ecNumber>
    </recommendedName>
</protein>
<keyword evidence="5" id="KW-0633">Potassium transport</keyword>
<dbReference type="InterPro" id="IPR023298">
    <property type="entry name" value="ATPase_P-typ_TM_dom_sf"/>
</dbReference>
<name>A0ABR2ZS27_9AGAR</name>
<feature type="transmembrane region" description="Helical" evidence="23">
    <location>
        <begin position="299"/>
        <end position="320"/>
    </location>
</feature>
<evidence type="ECO:0000256" key="6">
    <source>
        <dbReference type="ARBA" id="ARBA00022692"/>
    </source>
</evidence>
<keyword evidence="3" id="KW-0813">Transport</keyword>
<dbReference type="InterPro" id="IPR036259">
    <property type="entry name" value="MFS_trans_sf"/>
</dbReference>
<keyword evidence="11" id="KW-0630">Potassium</keyword>
<dbReference type="NCBIfam" id="TIGR01494">
    <property type="entry name" value="ATPase_P-type"/>
    <property type="match status" value="2"/>
</dbReference>
<keyword evidence="17" id="KW-0739">Sodium transport</keyword>
<evidence type="ECO:0000256" key="23">
    <source>
        <dbReference type="SAM" id="Phobius"/>
    </source>
</evidence>
<dbReference type="Pfam" id="PF00689">
    <property type="entry name" value="Cation_ATPase_C"/>
    <property type="match status" value="1"/>
</dbReference>
<evidence type="ECO:0000313" key="26">
    <source>
        <dbReference type="Proteomes" id="UP001437256"/>
    </source>
</evidence>
<comment type="catalytic activity">
    <reaction evidence="21">
        <text>Na(+)(in) + ATP + H2O = Na(+)(out) + ADP + phosphate + H(+)</text>
        <dbReference type="Rhea" id="RHEA:14633"/>
        <dbReference type="ChEBI" id="CHEBI:15377"/>
        <dbReference type="ChEBI" id="CHEBI:15378"/>
        <dbReference type="ChEBI" id="CHEBI:29101"/>
        <dbReference type="ChEBI" id="CHEBI:30616"/>
        <dbReference type="ChEBI" id="CHEBI:43474"/>
        <dbReference type="ChEBI" id="CHEBI:456216"/>
        <dbReference type="EC" id="7.2.2.3"/>
    </reaction>
    <physiologicalReaction direction="left-to-right" evidence="21">
        <dbReference type="Rhea" id="RHEA:14634"/>
    </physiologicalReaction>
</comment>
<feature type="transmembrane region" description="Helical" evidence="23">
    <location>
        <begin position="997"/>
        <end position="1016"/>
    </location>
</feature>
<evidence type="ECO:0000256" key="12">
    <source>
        <dbReference type="ARBA" id="ARBA00022967"/>
    </source>
</evidence>
<feature type="transmembrane region" description="Helical" evidence="23">
    <location>
        <begin position="1139"/>
        <end position="1155"/>
    </location>
</feature>
<dbReference type="Gene3D" id="2.70.150.10">
    <property type="entry name" value="Calcium-transporting ATPase, cytoplasmic transduction domain A"/>
    <property type="match status" value="1"/>
</dbReference>
<proteinExistence type="inferred from homology"/>